<dbReference type="Pfam" id="PF01019">
    <property type="entry name" value="G_glu_transpept"/>
    <property type="match status" value="1"/>
</dbReference>
<dbReference type="SUPFAM" id="SSF56235">
    <property type="entry name" value="N-terminal nucleophile aminohydrolases (Ntn hydrolases)"/>
    <property type="match status" value="1"/>
</dbReference>
<organism evidence="4">
    <name type="scientific">marine metagenome</name>
    <dbReference type="NCBI Taxonomy" id="408172"/>
    <lineage>
        <taxon>unclassified sequences</taxon>
        <taxon>metagenomes</taxon>
        <taxon>ecological metagenomes</taxon>
    </lineage>
</organism>
<evidence type="ECO:0000256" key="2">
    <source>
        <dbReference type="ARBA" id="ARBA00022801"/>
    </source>
</evidence>
<name>A0A381XWD0_9ZZZZ</name>
<keyword evidence="3" id="KW-0865">Zymogen</keyword>
<reference evidence="4" key="1">
    <citation type="submission" date="2018-05" db="EMBL/GenBank/DDBJ databases">
        <authorList>
            <person name="Lanie J.A."/>
            <person name="Ng W.-L."/>
            <person name="Kazmierczak K.M."/>
            <person name="Andrzejewski T.M."/>
            <person name="Davidsen T.M."/>
            <person name="Wayne K.J."/>
            <person name="Tettelin H."/>
            <person name="Glass J.I."/>
            <person name="Rusch D."/>
            <person name="Podicherti R."/>
            <person name="Tsui H.-C.T."/>
            <person name="Winkler M.E."/>
        </authorList>
    </citation>
    <scope>NUCLEOTIDE SEQUENCE</scope>
</reference>
<keyword evidence="1" id="KW-0808">Transferase</keyword>
<dbReference type="PANTHER" id="PTHR43199">
    <property type="entry name" value="GLUTATHIONE HYDROLASE"/>
    <property type="match status" value="1"/>
</dbReference>
<dbReference type="Gene3D" id="3.60.20.40">
    <property type="match status" value="1"/>
</dbReference>
<evidence type="ECO:0000256" key="1">
    <source>
        <dbReference type="ARBA" id="ARBA00022679"/>
    </source>
</evidence>
<proteinExistence type="predicted"/>
<evidence type="ECO:0008006" key="5">
    <source>
        <dbReference type="Google" id="ProtNLM"/>
    </source>
</evidence>
<dbReference type="InterPro" id="IPR043137">
    <property type="entry name" value="GGT_ssub_C"/>
</dbReference>
<dbReference type="InterPro" id="IPR051792">
    <property type="entry name" value="GGT_bact"/>
</dbReference>
<accession>A0A381XWD0</accession>
<protein>
    <recommendedName>
        <fullName evidence="5">Gamma-glutamyltransferase</fullName>
    </recommendedName>
</protein>
<keyword evidence="2" id="KW-0378">Hydrolase</keyword>
<dbReference type="AlphaFoldDB" id="A0A381XWD0"/>
<dbReference type="EMBL" id="UINC01016623">
    <property type="protein sequence ID" value="SVA69089.1"/>
    <property type="molecule type" value="Genomic_DNA"/>
</dbReference>
<dbReference type="PANTHER" id="PTHR43199:SF1">
    <property type="entry name" value="GLUTATHIONE HYDROLASE PROENZYME"/>
    <property type="match status" value="1"/>
</dbReference>
<dbReference type="PRINTS" id="PR01210">
    <property type="entry name" value="GGTRANSPTASE"/>
</dbReference>
<dbReference type="InterPro" id="IPR029055">
    <property type="entry name" value="Ntn_hydrolases_N"/>
</dbReference>
<sequence length="509" mass="55230">MKIGSIAAGHKTTVESAKNILELGGNAFDAAVGAVFTSMVSEFTLTGPGGGGAFLAYPNESEPILFDFFVDTPPPQPNKDLDFSNILIDFGSVNQEFHIGRGSVAVPGNTAGLLSVHERLGKLPLRAILEPAIDAARNGVILNESHGYLMEILDPILTYTSAGKKLFTPEGKILIEGDNFRNPAFADFLEELIEHGKDFFYKGSGAKCILNVFGEKGLLTPECLANYEVIERTPLKIDFQNKIFYTNPVPSIGGTLITFALKLIEESKISFDTDVLDFVHAMQITAVARKETSTDQNDNFRIAKILEESVFKKYLEQYLSQSTPDTSERDVPSSGATTQVSIIDRAGNAASVTTTNGAGCGYLIPEMGIMLNNMLGEEDLNPSGFHNFVKQQRLPTMISPSLVIGDNGPELVLGSGGSNRIRSAILQVMLNYFMNGMTLNEAIKSPRIHMEGDIFHCEPGIKIPASNELPDEVQIHKWDEQNLFFGGVNAVTPTEAVGDKRRGGTGIVF</sequence>
<dbReference type="GO" id="GO:0016740">
    <property type="term" value="F:transferase activity"/>
    <property type="evidence" value="ECO:0007669"/>
    <property type="project" value="UniProtKB-KW"/>
</dbReference>
<dbReference type="GO" id="GO:0016787">
    <property type="term" value="F:hydrolase activity"/>
    <property type="evidence" value="ECO:0007669"/>
    <property type="project" value="UniProtKB-KW"/>
</dbReference>
<gene>
    <name evidence="4" type="ORF">METZ01_LOCUS121943</name>
</gene>
<evidence type="ECO:0000256" key="3">
    <source>
        <dbReference type="ARBA" id="ARBA00023145"/>
    </source>
</evidence>
<evidence type="ECO:0000313" key="4">
    <source>
        <dbReference type="EMBL" id="SVA69089.1"/>
    </source>
</evidence>